<proteinExistence type="predicted"/>
<dbReference type="InterPro" id="IPR036390">
    <property type="entry name" value="WH_DNA-bd_sf"/>
</dbReference>
<feature type="domain" description="HTH marR-type" evidence="1">
    <location>
        <begin position="3"/>
        <end position="139"/>
    </location>
</feature>
<organism evidence="2 3">
    <name type="scientific">Planobispora longispora</name>
    <dbReference type="NCBI Taxonomy" id="28887"/>
    <lineage>
        <taxon>Bacteria</taxon>
        <taxon>Bacillati</taxon>
        <taxon>Actinomycetota</taxon>
        <taxon>Actinomycetes</taxon>
        <taxon>Streptosporangiales</taxon>
        <taxon>Streptosporangiaceae</taxon>
        <taxon>Planobispora</taxon>
    </lineage>
</organism>
<dbReference type="InterPro" id="IPR000835">
    <property type="entry name" value="HTH_MarR-typ"/>
</dbReference>
<dbReference type="SMART" id="SM00347">
    <property type="entry name" value="HTH_MARR"/>
    <property type="match status" value="1"/>
</dbReference>
<dbReference type="InterPro" id="IPR039422">
    <property type="entry name" value="MarR/SlyA-like"/>
</dbReference>
<comment type="caution">
    <text evidence="2">The sequence shown here is derived from an EMBL/GenBank/DDBJ whole genome shotgun (WGS) entry which is preliminary data.</text>
</comment>
<dbReference type="SUPFAM" id="SSF46785">
    <property type="entry name" value="Winged helix' DNA-binding domain"/>
    <property type="match status" value="1"/>
</dbReference>
<dbReference type="InterPro" id="IPR036388">
    <property type="entry name" value="WH-like_DNA-bd_sf"/>
</dbReference>
<reference evidence="2 3" key="1">
    <citation type="submission" date="2021-01" db="EMBL/GenBank/DDBJ databases">
        <title>Whole genome shotgun sequence of Planobispora longispora NBRC 13918.</title>
        <authorList>
            <person name="Komaki H."/>
            <person name="Tamura T."/>
        </authorList>
    </citation>
    <scope>NUCLEOTIDE SEQUENCE [LARGE SCALE GENOMIC DNA]</scope>
    <source>
        <strain evidence="2 3">NBRC 13918</strain>
    </source>
</reference>
<accession>A0A8J3W8J3</accession>
<dbReference type="PANTHER" id="PTHR33164">
    <property type="entry name" value="TRANSCRIPTIONAL REGULATOR, MARR FAMILY"/>
    <property type="match status" value="1"/>
</dbReference>
<dbReference type="Gene3D" id="1.10.10.10">
    <property type="entry name" value="Winged helix-like DNA-binding domain superfamily/Winged helix DNA-binding domain"/>
    <property type="match status" value="1"/>
</dbReference>
<name>A0A8J3W8J3_9ACTN</name>
<dbReference type="AlphaFoldDB" id="A0A8J3W8J3"/>
<gene>
    <name evidence="2" type="ORF">Plo01_53450</name>
</gene>
<dbReference type="GO" id="GO:0006950">
    <property type="term" value="P:response to stress"/>
    <property type="evidence" value="ECO:0007669"/>
    <property type="project" value="TreeGrafter"/>
</dbReference>
<evidence type="ECO:0000313" key="2">
    <source>
        <dbReference type="EMBL" id="GIH78916.1"/>
    </source>
</evidence>
<protein>
    <submittedName>
        <fullName evidence="2">MarR family transcriptional regulator</fullName>
    </submittedName>
</protein>
<sequence length="148" mass="16213">MEETSALRALGSVLRDLNRDLVRAGRRIAGVAPLPETETDIVRLVVRRPGVSPGQIAAELRMQPSNVSAALRHLTAAGLVTRESDPMDRRATRVRPTPQAVENARLMEEARAGLLHEALNDLAAEHQETLLHAIPSLRALENALRDRV</sequence>
<keyword evidence="3" id="KW-1185">Reference proteome</keyword>
<evidence type="ECO:0000259" key="1">
    <source>
        <dbReference type="PROSITE" id="PS50995"/>
    </source>
</evidence>
<dbReference type="PROSITE" id="PS50995">
    <property type="entry name" value="HTH_MARR_2"/>
    <property type="match status" value="1"/>
</dbReference>
<dbReference type="GO" id="GO:0003700">
    <property type="term" value="F:DNA-binding transcription factor activity"/>
    <property type="evidence" value="ECO:0007669"/>
    <property type="project" value="InterPro"/>
</dbReference>
<dbReference type="Pfam" id="PF12802">
    <property type="entry name" value="MarR_2"/>
    <property type="match status" value="1"/>
</dbReference>
<dbReference type="PANTHER" id="PTHR33164:SF43">
    <property type="entry name" value="HTH-TYPE TRANSCRIPTIONAL REPRESSOR YETL"/>
    <property type="match status" value="1"/>
</dbReference>
<evidence type="ECO:0000313" key="3">
    <source>
        <dbReference type="Proteomes" id="UP000616724"/>
    </source>
</evidence>
<dbReference type="EMBL" id="BOOH01000044">
    <property type="protein sequence ID" value="GIH78916.1"/>
    <property type="molecule type" value="Genomic_DNA"/>
</dbReference>
<dbReference type="PRINTS" id="PR00598">
    <property type="entry name" value="HTHMARR"/>
</dbReference>
<dbReference type="Proteomes" id="UP000616724">
    <property type="component" value="Unassembled WGS sequence"/>
</dbReference>
<dbReference type="RefSeq" id="WP_203893395.1">
    <property type="nucleotide sequence ID" value="NZ_BOOH01000044.1"/>
</dbReference>